<sequence length="175" mass="19493">MTRRERLLYILYREPGPVSGGELARRLGVSRQTVVSDIARLRGEGMNVLSTPQGYVLGTRPHFYREVLGIVHTPEQLPRELEILVGHGVSVEDVWIDHPVYGRVHGRLDIATPEDLAHFLEIRARSPVPLFSEVTGGLHYHTLLASGPEPIARARKALVEAGFYLLQSTPQSTLC</sequence>
<dbReference type="KEGG" id="kyr:CVV65_09030"/>
<dbReference type="GO" id="GO:0046872">
    <property type="term" value="F:metal ion binding"/>
    <property type="evidence" value="ECO:0007669"/>
    <property type="project" value="UniProtKB-KW"/>
</dbReference>
<feature type="domain" description="Helix-turn-helix type 11" evidence="3">
    <location>
        <begin position="3"/>
        <end position="55"/>
    </location>
</feature>
<keyword evidence="1" id="KW-0479">Metal-binding</keyword>
<feature type="binding site" evidence="1">
    <location>
        <position position="139"/>
    </location>
    <ligand>
        <name>Ni(2+)</name>
        <dbReference type="ChEBI" id="CHEBI:49786"/>
    </ligand>
</feature>
<dbReference type="InterPro" id="IPR026043">
    <property type="entry name" value="NadR"/>
</dbReference>
<dbReference type="Gene3D" id="1.10.10.10">
    <property type="entry name" value="Winged helix-like DNA-binding domain superfamily/Winged helix DNA-binding domain"/>
    <property type="match status" value="1"/>
</dbReference>
<dbReference type="Proteomes" id="UP000231932">
    <property type="component" value="Chromosome"/>
</dbReference>
<dbReference type="SUPFAM" id="SSF46785">
    <property type="entry name" value="Winged helix' DNA-binding domain"/>
    <property type="match status" value="1"/>
</dbReference>
<evidence type="ECO:0000259" key="2">
    <source>
        <dbReference type="Pfam" id="PF02829"/>
    </source>
</evidence>
<name>A0A2K8N6S0_9BACL</name>
<feature type="domain" description="3H" evidence="2">
    <location>
        <begin position="71"/>
        <end position="163"/>
    </location>
</feature>
<dbReference type="PANTHER" id="PTHR40068">
    <property type="entry name" value="TRANSCRIPTION REPRESSOR NIAR-RELATED"/>
    <property type="match status" value="1"/>
</dbReference>
<dbReference type="InterPro" id="IPR035922">
    <property type="entry name" value="3H_dom_sf"/>
</dbReference>
<dbReference type="InterPro" id="IPR004173">
    <property type="entry name" value="3H_domain"/>
</dbReference>
<feature type="binding site" evidence="1">
    <location>
        <position position="80"/>
    </location>
    <ligand>
        <name>Ni(2+)</name>
        <dbReference type="ChEBI" id="CHEBI:49786"/>
    </ligand>
</feature>
<gene>
    <name evidence="4" type="ORF">CVV65_09030</name>
</gene>
<proteinExistence type="predicted"/>
<evidence type="ECO:0000256" key="1">
    <source>
        <dbReference type="PIRSR" id="PIRSR037847-1"/>
    </source>
</evidence>
<dbReference type="InterPro" id="IPR036388">
    <property type="entry name" value="WH-like_DNA-bd_sf"/>
</dbReference>
<dbReference type="RefSeq" id="WP_100667847.1">
    <property type="nucleotide sequence ID" value="NZ_CP024955.1"/>
</dbReference>
<dbReference type="Gene3D" id="3.30.1340.20">
    <property type="entry name" value="3H domain"/>
    <property type="match status" value="1"/>
</dbReference>
<dbReference type="InterPro" id="IPR036390">
    <property type="entry name" value="WH_DNA-bd_sf"/>
</dbReference>
<reference evidence="5" key="1">
    <citation type="submission" date="2017-11" db="EMBL/GenBank/DDBJ databases">
        <title>Complete Genome Sequence of Kyrpidia sp. Strain EA-1, a thermophilic, hydrogen-oxidizing Bacterium, isolated from the Azores.</title>
        <authorList>
            <person name="Reiner J.E."/>
            <person name="Lapp C.J."/>
            <person name="Bunk B."/>
            <person name="Gescher J."/>
        </authorList>
    </citation>
    <scope>NUCLEOTIDE SEQUENCE [LARGE SCALE GENOMIC DNA]</scope>
    <source>
        <strain evidence="5">EA-1</strain>
    </source>
</reference>
<evidence type="ECO:0000313" key="4">
    <source>
        <dbReference type="EMBL" id="ATY85049.1"/>
    </source>
</evidence>
<accession>A0A2K8N6S0</accession>
<keyword evidence="1" id="KW-0533">Nickel</keyword>
<feature type="binding site" evidence="1">
    <location>
        <position position="72"/>
    </location>
    <ligand>
        <name>Ni(2+)</name>
        <dbReference type="ChEBI" id="CHEBI:49786"/>
    </ligand>
</feature>
<dbReference type="PANTHER" id="PTHR40068:SF1">
    <property type="entry name" value="TRANSCRIPTION REPRESSOR NIAR-RELATED"/>
    <property type="match status" value="1"/>
</dbReference>
<dbReference type="OrthoDB" id="9792661at2"/>
<evidence type="ECO:0000259" key="3">
    <source>
        <dbReference type="Pfam" id="PF08279"/>
    </source>
</evidence>
<dbReference type="Pfam" id="PF02829">
    <property type="entry name" value="3H"/>
    <property type="match status" value="1"/>
</dbReference>
<dbReference type="PIRSF" id="PIRSF037847">
    <property type="entry name" value="NiaR"/>
    <property type="match status" value="1"/>
</dbReference>
<feature type="binding site" evidence="1">
    <location>
        <position position="141"/>
    </location>
    <ligand>
        <name>Ni(2+)</name>
        <dbReference type="ChEBI" id="CHEBI:49786"/>
    </ligand>
</feature>
<keyword evidence="5" id="KW-1185">Reference proteome</keyword>
<protein>
    <submittedName>
        <fullName evidence="4">Transcription repressor NadR</fullName>
    </submittedName>
</protein>
<evidence type="ECO:0000313" key="5">
    <source>
        <dbReference type="Proteomes" id="UP000231932"/>
    </source>
</evidence>
<dbReference type="Pfam" id="PF08279">
    <property type="entry name" value="HTH_11"/>
    <property type="match status" value="1"/>
</dbReference>
<organism evidence="4 5">
    <name type="scientific">Kyrpidia spormannii</name>
    <dbReference type="NCBI Taxonomy" id="2055160"/>
    <lineage>
        <taxon>Bacteria</taxon>
        <taxon>Bacillati</taxon>
        <taxon>Bacillota</taxon>
        <taxon>Bacilli</taxon>
        <taxon>Bacillales</taxon>
        <taxon>Alicyclobacillaceae</taxon>
        <taxon>Kyrpidia</taxon>
    </lineage>
</organism>
<dbReference type="EMBL" id="CP024955">
    <property type="protein sequence ID" value="ATY85049.1"/>
    <property type="molecule type" value="Genomic_DNA"/>
</dbReference>
<dbReference type="InterPro" id="IPR013196">
    <property type="entry name" value="HTH_11"/>
</dbReference>
<dbReference type="SUPFAM" id="SSF75500">
    <property type="entry name" value="Putative transcriptional regulator TM1602, C-terminal domain"/>
    <property type="match status" value="1"/>
</dbReference>
<dbReference type="AlphaFoldDB" id="A0A2K8N6S0"/>